<sequence length="166" mass="19344">MRGLYLELRARLLKPAFNRWHGTNRMLTSIAQPEHERIIRMEYFETLAVCGMNETCRRNFRLGNRKARQCRACPLARVYSDERRAEAYAVIDAVHDFYERIGIRGEKERLAVLMFRERLIHATVMGTVQAHSRKRTNGFFDPEEQSFLSGGALLNMILNDLSIDPL</sequence>
<protein>
    <submittedName>
        <fullName evidence="1">Uncharacterized protein</fullName>
    </submittedName>
</protein>
<gene>
    <name evidence="1" type="ORF">Rmf_24570</name>
</gene>
<accession>A0ABM7Y3X0</accession>
<evidence type="ECO:0000313" key="1">
    <source>
        <dbReference type="EMBL" id="BDG72528.1"/>
    </source>
</evidence>
<name>A0ABM7Y3X0_9PROT</name>
<dbReference type="EMBL" id="AP025637">
    <property type="protein sequence ID" value="BDG72528.1"/>
    <property type="molecule type" value="Genomic_DNA"/>
</dbReference>
<keyword evidence="2" id="KW-1185">Reference proteome</keyword>
<proteinExistence type="predicted"/>
<dbReference type="Proteomes" id="UP000831327">
    <property type="component" value="Chromosome"/>
</dbReference>
<evidence type="ECO:0000313" key="2">
    <source>
        <dbReference type="Proteomes" id="UP000831327"/>
    </source>
</evidence>
<reference evidence="1 2" key="1">
    <citation type="journal article" date="2016" name="Microbes Environ.">
        <title>Phylogenetically diverse aerobic anoxygenic phototrophic bacteria isolated from epilithic biofilms in Tama river, Japan.</title>
        <authorList>
            <person name="Hirose S."/>
            <person name="Matsuura K."/>
            <person name="Haruta S."/>
        </authorList>
    </citation>
    <scope>NUCLEOTIDE SEQUENCE [LARGE SCALE GENOMIC DNA]</scope>
    <source>
        <strain evidence="1 2">S08</strain>
    </source>
</reference>
<organism evidence="1 2">
    <name type="scientific">Roseomonas fluvialis</name>
    <dbReference type="NCBI Taxonomy" id="1750527"/>
    <lineage>
        <taxon>Bacteria</taxon>
        <taxon>Pseudomonadati</taxon>
        <taxon>Pseudomonadota</taxon>
        <taxon>Alphaproteobacteria</taxon>
        <taxon>Acetobacterales</taxon>
        <taxon>Roseomonadaceae</taxon>
        <taxon>Roseomonas</taxon>
    </lineage>
</organism>